<dbReference type="Pfam" id="PF22657">
    <property type="entry name" value="SSB_1"/>
    <property type="match status" value="1"/>
</dbReference>
<dbReference type="SUPFAM" id="SSF50249">
    <property type="entry name" value="Nucleic acid-binding proteins"/>
    <property type="match status" value="1"/>
</dbReference>
<dbReference type="HAMAP" id="MF_00720">
    <property type="entry name" value="PriB"/>
    <property type="match status" value="1"/>
</dbReference>
<keyword evidence="1" id="KW-0235">DNA replication</keyword>
<keyword evidence="1" id="KW-0639">Primosome</keyword>
<dbReference type="GO" id="GO:1990077">
    <property type="term" value="C:primosome complex"/>
    <property type="evidence" value="ECO:0007669"/>
    <property type="project" value="UniProtKB-UniRule"/>
</dbReference>
<dbReference type="GO" id="GO:0006269">
    <property type="term" value="P:DNA replication, synthesis of primer"/>
    <property type="evidence" value="ECO:0007669"/>
    <property type="project" value="UniProtKB-KW"/>
</dbReference>
<dbReference type="Proteomes" id="UP000243719">
    <property type="component" value="Unassembled WGS sequence"/>
</dbReference>
<accession>A0A1H2PM02</accession>
<evidence type="ECO:0000313" key="2">
    <source>
        <dbReference type="EMBL" id="SDV47558.1"/>
    </source>
</evidence>
<dbReference type="InterPro" id="IPR023646">
    <property type="entry name" value="Prisomal_replication_PriB"/>
</dbReference>
<proteinExistence type="inferred from homology"/>
<dbReference type="PIRSF" id="PIRSF003135">
    <property type="entry name" value="Primosomal_n"/>
    <property type="match status" value="1"/>
</dbReference>
<organism evidence="2 3">
    <name type="scientific">Chitinasiproducens palmae</name>
    <dbReference type="NCBI Taxonomy" id="1770053"/>
    <lineage>
        <taxon>Bacteria</taxon>
        <taxon>Pseudomonadati</taxon>
        <taxon>Pseudomonadota</taxon>
        <taxon>Betaproteobacteria</taxon>
        <taxon>Burkholderiales</taxon>
        <taxon>Burkholderiaceae</taxon>
        <taxon>Chitinasiproducens</taxon>
    </lineage>
</organism>
<comment type="subunit">
    <text evidence="1">Homodimer. Interacts with PriA and DnaT. Component of the replication restart primosome. Primosome assembly occurs via a 'hand-off' mechanism. PriA binds to replication forks, subsequently PriB then DnaT bind; DnaT then displaces ssDNA to generate the helicase loading substrate.</text>
</comment>
<gene>
    <name evidence="1" type="primary">priB</name>
    <name evidence="2" type="ORF">SAMN05216551_10399</name>
</gene>
<protein>
    <recommendedName>
        <fullName evidence="1">Replication restart protein PriB</fullName>
    </recommendedName>
</protein>
<evidence type="ECO:0000313" key="3">
    <source>
        <dbReference type="Proteomes" id="UP000243719"/>
    </source>
</evidence>
<dbReference type="Gene3D" id="2.40.50.140">
    <property type="entry name" value="Nucleic acid-binding proteins"/>
    <property type="match status" value="1"/>
</dbReference>
<evidence type="ECO:0000256" key="1">
    <source>
        <dbReference type="HAMAP-Rule" id="MF_00720"/>
    </source>
</evidence>
<dbReference type="NCBIfam" id="TIGR04418">
    <property type="entry name" value="PriB_gamma"/>
    <property type="match status" value="1"/>
</dbReference>
<comment type="similarity">
    <text evidence="1">Belongs to the PriB family.</text>
</comment>
<sequence>MTPTAHAGAARPDNRLEIVAVVAETQPVRYTPAGVPIRETVLAHEGQVVEAGQARKVALTLPALAAGEASVALAACTPQTRYRFTGFLAPRHRNARTLVFHITELQDTE</sequence>
<reference evidence="3" key="1">
    <citation type="submission" date="2016-09" db="EMBL/GenBank/DDBJ databases">
        <authorList>
            <person name="Varghese N."/>
            <person name="Submissions S."/>
        </authorList>
    </citation>
    <scope>NUCLEOTIDE SEQUENCE [LARGE SCALE GENOMIC DNA]</scope>
    <source>
        <strain evidence="3">JS23</strain>
    </source>
</reference>
<dbReference type="OrthoDB" id="5296916at2"/>
<keyword evidence="1" id="KW-0238">DNA-binding</keyword>
<dbReference type="AlphaFoldDB" id="A0A1H2PM02"/>
<comment type="function">
    <text evidence="1">Involved in the restart of stalled replication forks, which reloads the replicative helicase on sites other than the origin of replication; the PriA-PriB pathway is the major replication restart pathway. During primosome assembly it facilitates complex formation between PriA and DnaT on DNA; stabilizes PriA on DNA. Stimulates the DNA unwinding activity of PriA helicase.</text>
</comment>
<dbReference type="STRING" id="1770053.SAMN05216551_10399"/>
<dbReference type="EMBL" id="FNLO01000003">
    <property type="protein sequence ID" value="SDV47558.1"/>
    <property type="molecule type" value="Genomic_DNA"/>
</dbReference>
<dbReference type="InterPro" id="IPR012340">
    <property type="entry name" value="NA-bd_OB-fold"/>
</dbReference>
<dbReference type="GO" id="GO:0003697">
    <property type="term" value="F:single-stranded DNA binding"/>
    <property type="evidence" value="ECO:0007669"/>
    <property type="project" value="UniProtKB-UniRule"/>
</dbReference>
<name>A0A1H2PM02_9BURK</name>
<keyword evidence="3" id="KW-1185">Reference proteome</keyword>
<dbReference type="RefSeq" id="WP_091906197.1">
    <property type="nucleotide sequence ID" value="NZ_FNLO01000003.1"/>
</dbReference>